<dbReference type="EMBL" id="JAFCMP010000468">
    <property type="protein sequence ID" value="KAG5179451.1"/>
    <property type="molecule type" value="Genomic_DNA"/>
</dbReference>
<dbReference type="Gene3D" id="1.10.510.10">
    <property type="entry name" value="Transferase(Phosphotransferase) domain 1"/>
    <property type="match status" value="1"/>
</dbReference>
<dbReference type="InterPro" id="IPR011009">
    <property type="entry name" value="Kinase-like_dom_sf"/>
</dbReference>
<organism evidence="2 3">
    <name type="scientific">Tribonema minus</name>
    <dbReference type="NCBI Taxonomy" id="303371"/>
    <lineage>
        <taxon>Eukaryota</taxon>
        <taxon>Sar</taxon>
        <taxon>Stramenopiles</taxon>
        <taxon>Ochrophyta</taxon>
        <taxon>PX clade</taxon>
        <taxon>Xanthophyceae</taxon>
        <taxon>Tribonematales</taxon>
        <taxon>Tribonemataceae</taxon>
        <taxon>Tribonema</taxon>
    </lineage>
</organism>
<dbReference type="OrthoDB" id="4062651at2759"/>
<keyword evidence="3" id="KW-1185">Reference proteome</keyword>
<proteinExistence type="predicted"/>
<reference evidence="2" key="1">
    <citation type="submission" date="2021-02" db="EMBL/GenBank/DDBJ databases">
        <title>First Annotated Genome of the Yellow-green Alga Tribonema minus.</title>
        <authorList>
            <person name="Mahan K.M."/>
        </authorList>
    </citation>
    <scope>NUCLEOTIDE SEQUENCE</scope>
    <source>
        <strain evidence="2">UTEX B ZZ1240</strain>
    </source>
</reference>
<comment type="caution">
    <text evidence="2">The sequence shown here is derived from an EMBL/GenBank/DDBJ whole genome shotgun (WGS) entry which is preliminary data.</text>
</comment>
<dbReference type="GO" id="GO:0007165">
    <property type="term" value="P:signal transduction"/>
    <property type="evidence" value="ECO:0007669"/>
    <property type="project" value="TreeGrafter"/>
</dbReference>
<dbReference type="GO" id="GO:0005524">
    <property type="term" value="F:ATP binding"/>
    <property type="evidence" value="ECO:0007669"/>
    <property type="project" value="InterPro"/>
</dbReference>
<sequence length="119" mass="13650">ALSLARAMRHLHCTAIDGYVLMHRDLKPDNIAFSVRTLKVIDFGLAKLVKRSRADCHGKPLARYQMTGETGSPRYMAPECHLNLPYNEKVDVYSFGMCMWEMVELEVPFKDAKSLKTFR</sequence>
<dbReference type="PANTHER" id="PTHR23257">
    <property type="entry name" value="SERINE-THREONINE PROTEIN KINASE"/>
    <property type="match status" value="1"/>
</dbReference>
<keyword evidence="2" id="KW-0808">Transferase</keyword>
<dbReference type="Pfam" id="PF00069">
    <property type="entry name" value="Pkinase"/>
    <property type="match status" value="1"/>
</dbReference>
<dbReference type="PROSITE" id="PS50011">
    <property type="entry name" value="PROTEIN_KINASE_DOM"/>
    <property type="match status" value="1"/>
</dbReference>
<evidence type="ECO:0000313" key="3">
    <source>
        <dbReference type="Proteomes" id="UP000664859"/>
    </source>
</evidence>
<dbReference type="InterPro" id="IPR050167">
    <property type="entry name" value="Ser_Thr_protein_kinase"/>
</dbReference>
<dbReference type="AlphaFoldDB" id="A0A835YQV0"/>
<dbReference type="PANTHER" id="PTHR23257:SF958">
    <property type="entry name" value="SERINE_THREONINE-PROTEIN KINASE WNK4"/>
    <property type="match status" value="1"/>
</dbReference>
<dbReference type="InterPro" id="IPR000719">
    <property type="entry name" value="Prot_kinase_dom"/>
</dbReference>
<dbReference type="SUPFAM" id="SSF56112">
    <property type="entry name" value="Protein kinase-like (PK-like)"/>
    <property type="match status" value="1"/>
</dbReference>
<accession>A0A835YQV0</accession>
<dbReference type="GO" id="GO:0004672">
    <property type="term" value="F:protein kinase activity"/>
    <property type="evidence" value="ECO:0007669"/>
    <property type="project" value="InterPro"/>
</dbReference>
<gene>
    <name evidence="2" type="ORF">JKP88DRAFT_167637</name>
</gene>
<evidence type="ECO:0000313" key="2">
    <source>
        <dbReference type="EMBL" id="KAG5179451.1"/>
    </source>
</evidence>
<dbReference type="Proteomes" id="UP000664859">
    <property type="component" value="Unassembled WGS sequence"/>
</dbReference>
<feature type="non-terminal residue" evidence="2">
    <location>
        <position position="119"/>
    </location>
</feature>
<keyword evidence="2" id="KW-0418">Kinase</keyword>
<feature type="domain" description="Protein kinase" evidence="1">
    <location>
        <begin position="1"/>
        <end position="119"/>
    </location>
</feature>
<evidence type="ECO:0000259" key="1">
    <source>
        <dbReference type="PROSITE" id="PS50011"/>
    </source>
</evidence>
<protein>
    <submittedName>
        <fullName evidence="2">Kinase-like domain-containing protein</fullName>
    </submittedName>
</protein>
<name>A0A835YQV0_9STRA</name>
<dbReference type="GO" id="GO:0005737">
    <property type="term" value="C:cytoplasm"/>
    <property type="evidence" value="ECO:0007669"/>
    <property type="project" value="TreeGrafter"/>
</dbReference>